<evidence type="ECO:0000256" key="3">
    <source>
        <dbReference type="ARBA" id="ARBA00022801"/>
    </source>
</evidence>
<accession>Q1AY62</accession>
<dbReference type="KEGG" id="rxy:Rxyl_0696"/>
<protein>
    <submittedName>
        <fullName evidence="7">PgdS peptidase. Cysteine peptidase. MEROPS family C40</fullName>
    </submittedName>
</protein>
<dbReference type="GO" id="GO:0008234">
    <property type="term" value="F:cysteine-type peptidase activity"/>
    <property type="evidence" value="ECO:0007669"/>
    <property type="project" value="UniProtKB-KW"/>
</dbReference>
<keyword evidence="8" id="KW-1185">Reference proteome</keyword>
<feature type="domain" description="NlpC/P60" evidence="6">
    <location>
        <begin position="174"/>
        <end position="298"/>
    </location>
</feature>
<evidence type="ECO:0000313" key="7">
    <source>
        <dbReference type="EMBL" id="ABG03666.1"/>
    </source>
</evidence>
<evidence type="ECO:0000259" key="6">
    <source>
        <dbReference type="PROSITE" id="PS51935"/>
    </source>
</evidence>
<dbReference type="PANTHER" id="PTHR47053">
    <property type="entry name" value="MUREIN DD-ENDOPEPTIDASE MEPH-RELATED"/>
    <property type="match status" value="1"/>
</dbReference>
<dbReference type="Proteomes" id="UP000006637">
    <property type="component" value="Chromosome"/>
</dbReference>
<evidence type="ECO:0000256" key="2">
    <source>
        <dbReference type="ARBA" id="ARBA00022670"/>
    </source>
</evidence>
<evidence type="ECO:0000256" key="5">
    <source>
        <dbReference type="SAM" id="SignalP"/>
    </source>
</evidence>
<dbReference type="AlphaFoldDB" id="Q1AY62"/>
<keyword evidence="4" id="KW-0788">Thiol protease</keyword>
<keyword evidence="2" id="KW-0645">Protease</keyword>
<evidence type="ECO:0000313" key="8">
    <source>
        <dbReference type="Proteomes" id="UP000006637"/>
    </source>
</evidence>
<dbReference type="InterPro" id="IPR051202">
    <property type="entry name" value="Peptidase_C40"/>
</dbReference>
<evidence type="ECO:0000256" key="1">
    <source>
        <dbReference type="ARBA" id="ARBA00007074"/>
    </source>
</evidence>
<dbReference type="Pfam" id="PF25275">
    <property type="entry name" value="Golvesin_C"/>
    <property type="match status" value="1"/>
</dbReference>
<feature type="chain" id="PRO_5038638740" evidence="5">
    <location>
        <begin position="19"/>
        <end position="300"/>
    </location>
</feature>
<dbReference type="Gene3D" id="3.90.1720.10">
    <property type="entry name" value="endopeptidase domain like (from Nostoc punctiforme)"/>
    <property type="match status" value="1"/>
</dbReference>
<name>Q1AY62_RUBXD</name>
<dbReference type="eggNOG" id="COG0791">
    <property type="taxonomic scope" value="Bacteria"/>
</dbReference>
<dbReference type="InterPro" id="IPR033803">
    <property type="entry name" value="CBD-like_Golvesin-Xly"/>
</dbReference>
<dbReference type="OrthoDB" id="5496837at2"/>
<evidence type="ECO:0000256" key="4">
    <source>
        <dbReference type="ARBA" id="ARBA00022807"/>
    </source>
</evidence>
<dbReference type="SUPFAM" id="SSF54001">
    <property type="entry name" value="Cysteine proteinases"/>
    <property type="match status" value="1"/>
</dbReference>
<keyword evidence="3" id="KW-0378">Hydrolase</keyword>
<dbReference type="EMBL" id="CP000386">
    <property type="protein sequence ID" value="ABG03666.1"/>
    <property type="molecule type" value="Genomic_DNA"/>
</dbReference>
<dbReference type="MEROPS" id="C40.007"/>
<dbReference type="PANTHER" id="PTHR47053:SF1">
    <property type="entry name" value="MUREIN DD-ENDOPEPTIDASE MEPH-RELATED"/>
    <property type="match status" value="1"/>
</dbReference>
<dbReference type="STRING" id="266117.Rxyl_0696"/>
<dbReference type="Pfam" id="PF00877">
    <property type="entry name" value="NLPC_P60"/>
    <property type="match status" value="1"/>
</dbReference>
<dbReference type="HOGENOM" id="CLU_927144_0_0_11"/>
<proteinExistence type="inferred from homology"/>
<sequence>MFRTGLVLAALSLSAALAALGLSGRAALADAYSQVVDNSTRGRFEAPGWGTSSWNDGRYGKDYRYARPAREARPARYRVKIPATGYYTVYARWPADRGYNAGTRIGVSAAGGLRWVRVDQQRNGDRWNRLGVFRMKAGDRFYIRVSRRAGGGKYVIADAVKVVRGRVGGSGGSGITGYDILEEARSWLGVPYKYGGESREGVDCSGLTMKVYERFGIELPRTAHDQYYSGPGRKVSRSELRRGYLVFGHADGGSGIEHVGILTGDGRMIHAPAPGTVVRYDDVPARWYNIVGVKRIVPPR</sequence>
<dbReference type="RefSeq" id="WP_011563684.1">
    <property type="nucleotide sequence ID" value="NC_008148.1"/>
</dbReference>
<dbReference type="PROSITE" id="PS51935">
    <property type="entry name" value="NLPC_P60"/>
    <property type="match status" value="1"/>
</dbReference>
<reference evidence="7 8" key="1">
    <citation type="submission" date="2006-06" db="EMBL/GenBank/DDBJ databases">
        <title>Complete sequence of Rubrobacter xylanophilus DSM 9941.</title>
        <authorList>
            <consortium name="US DOE Joint Genome Institute"/>
            <person name="Copeland A."/>
            <person name="Lucas S."/>
            <person name="Lapidus A."/>
            <person name="Barry K."/>
            <person name="Detter J.C."/>
            <person name="Glavina del Rio T."/>
            <person name="Hammon N."/>
            <person name="Israni S."/>
            <person name="Dalin E."/>
            <person name="Tice H."/>
            <person name="Pitluck S."/>
            <person name="Munk A.C."/>
            <person name="Brettin T."/>
            <person name="Bruce D."/>
            <person name="Han C."/>
            <person name="Tapia R."/>
            <person name="Gilna P."/>
            <person name="Schmutz J."/>
            <person name="Larimer F."/>
            <person name="Land M."/>
            <person name="Hauser L."/>
            <person name="Kyrpides N."/>
            <person name="Lykidis A."/>
            <person name="da Costa M.S."/>
            <person name="Rainey F.A."/>
            <person name="Empadinhas N."/>
            <person name="Jolivet E."/>
            <person name="Battista J.R."/>
            <person name="Richardson P."/>
        </authorList>
    </citation>
    <scope>NUCLEOTIDE SEQUENCE [LARGE SCALE GENOMIC DNA]</scope>
    <source>
        <strain evidence="8">DSM 9941 / NBRC 16129 / PRD-1</strain>
    </source>
</reference>
<dbReference type="InterPro" id="IPR000064">
    <property type="entry name" value="NLP_P60_dom"/>
</dbReference>
<dbReference type="InterPro" id="IPR038765">
    <property type="entry name" value="Papain-like_cys_pep_sf"/>
</dbReference>
<organism evidence="7 8">
    <name type="scientific">Rubrobacter xylanophilus (strain DSM 9941 / JCM 11954 / NBRC 16129 / PRD-1)</name>
    <dbReference type="NCBI Taxonomy" id="266117"/>
    <lineage>
        <taxon>Bacteria</taxon>
        <taxon>Bacillati</taxon>
        <taxon>Actinomycetota</taxon>
        <taxon>Rubrobacteria</taxon>
        <taxon>Rubrobacterales</taxon>
        <taxon>Rubrobacteraceae</taxon>
        <taxon>Rubrobacter</taxon>
    </lineage>
</organism>
<comment type="similarity">
    <text evidence="1">Belongs to the peptidase C40 family.</text>
</comment>
<dbReference type="CDD" id="cd14488">
    <property type="entry name" value="CBM6-CBM35-CBM36_like_2"/>
    <property type="match status" value="1"/>
</dbReference>
<dbReference type="GO" id="GO:0006508">
    <property type="term" value="P:proteolysis"/>
    <property type="evidence" value="ECO:0007669"/>
    <property type="project" value="UniProtKB-KW"/>
</dbReference>
<keyword evidence="5" id="KW-0732">Signal</keyword>
<feature type="signal peptide" evidence="5">
    <location>
        <begin position="1"/>
        <end position="18"/>
    </location>
</feature>
<gene>
    <name evidence="7" type="ordered locus">Rxyl_0696</name>
</gene>